<keyword evidence="3" id="KW-0281">Fimbrium</keyword>
<reference evidence="6 7" key="1">
    <citation type="journal article" date="2022" name="Int. J. Syst. Evol. Microbiol.">
        <title>Pseudocitrobacter corydidari sp. nov., isolated from the Asian emerald cockroach Corydidarum magnifica.</title>
        <authorList>
            <person name="Guzman J."/>
            <person name="Poehlein A."/>
            <person name="Glaeser S.P."/>
            <person name="Schwengers O."/>
            <person name="Blom J."/>
            <person name="Hollensteiner J."/>
            <person name="Kampfer P."/>
            <person name="Vilcinskas A."/>
        </authorList>
    </citation>
    <scope>NUCLEOTIDE SEQUENCE [LARGE SCALE GENOMIC DNA]</scope>
    <source>
        <strain evidence="6">G163CM</strain>
    </source>
</reference>
<dbReference type="InterPro" id="IPR050263">
    <property type="entry name" value="Bact_Fimbrial_Adh_Pro"/>
</dbReference>
<evidence type="ECO:0000256" key="2">
    <source>
        <dbReference type="ARBA" id="ARBA00006671"/>
    </source>
</evidence>
<dbReference type="Proteomes" id="UP001199659">
    <property type="component" value="Chromosome"/>
</dbReference>
<feature type="chain" id="PRO_5045542698" evidence="4">
    <location>
        <begin position="21"/>
        <end position="339"/>
    </location>
</feature>
<dbReference type="EMBL" id="CP087880">
    <property type="protein sequence ID" value="UGS39825.1"/>
    <property type="molecule type" value="Genomic_DNA"/>
</dbReference>
<dbReference type="Pfam" id="PF00419">
    <property type="entry name" value="Fimbrial"/>
    <property type="match status" value="1"/>
</dbReference>
<name>A0ABY3RZI8_9ENTR</name>
<keyword evidence="4" id="KW-0732">Signal</keyword>
<protein>
    <submittedName>
        <fullName evidence="6">Fimbrial-like protein YehA</fullName>
    </submittedName>
</protein>
<evidence type="ECO:0000313" key="7">
    <source>
        <dbReference type="Proteomes" id="UP001199659"/>
    </source>
</evidence>
<feature type="signal peptide" evidence="4">
    <location>
        <begin position="1"/>
        <end position="20"/>
    </location>
</feature>
<feature type="domain" description="Fimbrial-type adhesion" evidence="5">
    <location>
        <begin position="187"/>
        <end position="338"/>
    </location>
</feature>
<evidence type="ECO:0000313" key="6">
    <source>
        <dbReference type="EMBL" id="UGS39825.1"/>
    </source>
</evidence>
<accession>A0ABY3RZI8</accession>
<evidence type="ECO:0000256" key="4">
    <source>
        <dbReference type="SAM" id="SignalP"/>
    </source>
</evidence>
<organism evidence="6 7">
    <name type="scientific">Pseudocitrobacter corydidari</name>
    <dbReference type="NCBI Taxonomy" id="2891570"/>
    <lineage>
        <taxon>Bacteria</taxon>
        <taxon>Pseudomonadati</taxon>
        <taxon>Pseudomonadota</taxon>
        <taxon>Gammaproteobacteria</taxon>
        <taxon>Enterobacterales</taxon>
        <taxon>Enterobacteriaceae</taxon>
        <taxon>Pseudocitrobacter</taxon>
    </lineage>
</organism>
<proteinExistence type="inferred from homology"/>
<dbReference type="PANTHER" id="PTHR33420">
    <property type="entry name" value="FIMBRIAL SUBUNIT ELFA-RELATED"/>
    <property type="match status" value="1"/>
</dbReference>
<sequence length="339" mass="35716">MKLMLFAVMSLCLLSETSWATCKSSGATNNHTTEVVVDEVFPITQKHVSTVTVRFAGIKCDSANDKISYIPLVKESVIGPFSNGQSLKLNIVLDKTSEAVGTTTITEKSLLYTVTLTPATTGGAGSGGESISVPGVLVANTGGNSNGWIDFILGICKTLSLSGCVNYITNSLQGDSYVENLTVIYRPKKTTCRAGDLTLTLPDVSLSELPDSGMVDKSSKGDISLYCSNMVGVNRQATQAMSVYLYSADLLDGSRSILQGSTDNGVGFVVAGGGKNQIQMSSAKGVKESADNLWSVAKGTSLSAQGMTIPVEASYYVYERKAVKPGALKATALIFVNYE</sequence>
<dbReference type="PANTHER" id="PTHR33420:SF14">
    <property type="entry name" value="TYPE 1 FIMBRIN D-MANNOSE SPECIFIC ADHESIN"/>
    <property type="match status" value="1"/>
</dbReference>
<evidence type="ECO:0000256" key="3">
    <source>
        <dbReference type="ARBA" id="ARBA00023263"/>
    </source>
</evidence>
<dbReference type="SUPFAM" id="SSF49401">
    <property type="entry name" value="Bacterial adhesins"/>
    <property type="match status" value="1"/>
</dbReference>
<gene>
    <name evidence="6" type="primary">yehA</name>
    <name evidence="6" type="ORF">G163CM_05100</name>
</gene>
<dbReference type="Gene3D" id="2.60.40.1090">
    <property type="entry name" value="Fimbrial-type adhesion domain"/>
    <property type="match status" value="1"/>
</dbReference>
<comment type="subcellular location">
    <subcellularLocation>
        <location evidence="1">Fimbrium</location>
    </subcellularLocation>
</comment>
<dbReference type="InterPro" id="IPR008966">
    <property type="entry name" value="Adhesion_dom_sf"/>
</dbReference>
<keyword evidence="7" id="KW-1185">Reference proteome</keyword>
<dbReference type="RefSeq" id="WP_231826779.1">
    <property type="nucleotide sequence ID" value="NZ_CP087880.1"/>
</dbReference>
<evidence type="ECO:0000259" key="5">
    <source>
        <dbReference type="Pfam" id="PF00419"/>
    </source>
</evidence>
<dbReference type="InterPro" id="IPR036937">
    <property type="entry name" value="Adhesion_dom_fimbrial_sf"/>
</dbReference>
<comment type="similarity">
    <text evidence="2">Belongs to the fimbrial protein family.</text>
</comment>
<evidence type="ECO:0000256" key="1">
    <source>
        <dbReference type="ARBA" id="ARBA00004561"/>
    </source>
</evidence>
<dbReference type="InterPro" id="IPR000259">
    <property type="entry name" value="Adhesion_dom_fimbrial"/>
</dbReference>